<dbReference type="RefSeq" id="WP_351080761.1">
    <property type="nucleotide sequence ID" value="NZ_JBEOZG010000010.1"/>
</dbReference>
<proteinExistence type="predicted"/>
<evidence type="ECO:0000313" key="1">
    <source>
        <dbReference type="EMBL" id="MFF4520061.1"/>
    </source>
</evidence>
<reference evidence="1 2" key="1">
    <citation type="submission" date="2024-10" db="EMBL/GenBank/DDBJ databases">
        <title>The Natural Products Discovery Center: Release of the First 8490 Sequenced Strains for Exploring Actinobacteria Biosynthetic Diversity.</title>
        <authorList>
            <person name="Kalkreuter E."/>
            <person name="Kautsar S.A."/>
            <person name="Yang D."/>
            <person name="Bader C.D."/>
            <person name="Teijaro C.N."/>
            <person name="Fluegel L."/>
            <person name="Davis C.M."/>
            <person name="Simpson J.R."/>
            <person name="Lauterbach L."/>
            <person name="Steele A.D."/>
            <person name="Gui C."/>
            <person name="Meng S."/>
            <person name="Li G."/>
            <person name="Viehrig K."/>
            <person name="Ye F."/>
            <person name="Su P."/>
            <person name="Kiefer A.F."/>
            <person name="Nichols A."/>
            <person name="Cepeda A.J."/>
            <person name="Yan W."/>
            <person name="Fan B."/>
            <person name="Jiang Y."/>
            <person name="Adhikari A."/>
            <person name="Zheng C.-J."/>
            <person name="Schuster L."/>
            <person name="Cowan T.M."/>
            <person name="Smanski M.J."/>
            <person name="Chevrette M.G."/>
            <person name="De Carvalho L.P.S."/>
            <person name="Shen B."/>
        </authorList>
    </citation>
    <scope>NUCLEOTIDE SEQUENCE [LARGE SCALE GENOMIC DNA]</scope>
    <source>
        <strain evidence="1 2">NPDC001390</strain>
    </source>
</reference>
<accession>A0ABW6U9E3</accession>
<dbReference type="Gene3D" id="2.30.30.40">
    <property type="entry name" value="SH3 Domains"/>
    <property type="match status" value="1"/>
</dbReference>
<protein>
    <recommendedName>
        <fullName evidence="3">SH3b domain-containing protein</fullName>
    </recommendedName>
</protein>
<name>A0ABW6U9E3_9ACTN</name>
<sequence>MSHPVHANADSGSGYRRAGLLGKRGSSVAVAALATVMIGASGVAAAGPAAAAPVKTASCTTYVATQTLNVRSQPSTFGDITGSLTQGDSVCGSRVVSTLKGGTYTACGATSSTWVTFGKAARYVAATCMRALKG</sequence>
<evidence type="ECO:0008006" key="3">
    <source>
        <dbReference type="Google" id="ProtNLM"/>
    </source>
</evidence>
<organism evidence="1 2">
    <name type="scientific">Streptomyces bluensis</name>
    <dbReference type="NCBI Taxonomy" id="33897"/>
    <lineage>
        <taxon>Bacteria</taxon>
        <taxon>Bacillati</taxon>
        <taxon>Actinomycetota</taxon>
        <taxon>Actinomycetes</taxon>
        <taxon>Kitasatosporales</taxon>
        <taxon>Streptomycetaceae</taxon>
        <taxon>Streptomyces</taxon>
    </lineage>
</organism>
<keyword evidence="2" id="KW-1185">Reference proteome</keyword>
<dbReference type="Proteomes" id="UP001602058">
    <property type="component" value="Unassembled WGS sequence"/>
</dbReference>
<gene>
    <name evidence="1" type="ORF">ACFY1D_01085</name>
</gene>
<dbReference type="EMBL" id="JBIAWJ010000001">
    <property type="protein sequence ID" value="MFF4520061.1"/>
    <property type="molecule type" value="Genomic_DNA"/>
</dbReference>
<evidence type="ECO:0000313" key="2">
    <source>
        <dbReference type="Proteomes" id="UP001602058"/>
    </source>
</evidence>
<comment type="caution">
    <text evidence="1">The sequence shown here is derived from an EMBL/GenBank/DDBJ whole genome shotgun (WGS) entry which is preliminary data.</text>
</comment>